<proteinExistence type="predicted"/>
<name>A0ABR9VTZ7_9SYNC</name>
<dbReference type="PANTHER" id="PTHR33933">
    <property type="entry name" value="NUCLEOTIDYLTRANSFERASE"/>
    <property type="match status" value="1"/>
</dbReference>
<organism evidence="2 3">
    <name type="scientific">Synechocystis salina LEGE 00031</name>
    <dbReference type="NCBI Taxonomy" id="1828736"/>
    <lineage>
        <taxon>Bacteria</taxon>
        <taxon>Bacillati</taxon>
        <taxon>Cyanobacteriota</taxon>
        <taxon>Cyanophyceae</taxon>
        <taxon>Synechococcales</taxon>
        <taxon>Merismopediaceae</taxon>
        <taxon>Synechocystis</taxon>
    </lineage>
</organism>
<reference evidence="2 3" key="1">
    <citation type="submission" date="2020-10" db="EMBL/GenBank/DDBJ databases">
        <authorList>
            <person name="Castelo-Branco R."/>
            <person name="Eusebio N."/>
            <person name="Adriana R."/>
            <person name="Vieira A."/>
            <person name="Brugerolle De Fraissinette N."/>
            <person name="Rezende De Castro R."/>
            <person name="Schneider M.P."/>
            <person name="Vasconcelos V."/>
            <person name="Leao P.N."/>
        </authorList>
    </citation>
    <scope>NUCLEOTIDE SEQUENCE [LARGE SCALE GENOMIC DNA]</scope>
    <source>
        <strain evidence="2 3">LEGE 00031</strain>
    </source>
</reference>
<dbReference type="Gene3D" id="3.30.460.10">
    <property type="entry name" value="Beta Polymerase, domain 2"/>
    <property type="match status" value="1"/>
</dbReference>
<dbReference type="RefSeq" id="WP_194020316.1">
    <property type="nucleotide sequence ID" value="NZ_JADEVV010000040.1"/>
</dbReference>
<sequence>MATSTFSGQFTLADTLTKLRADLAELYGDRLAKVILFGSQARGEAETTSDVDILVVLKGKVDPVAEINANSNWLSDFCLETEQLINRIYLSDTDFAHEDTVLLKNIKREGVLL</sequence>
<dbReference type="InterPro" id="IPR052548">
    <property type="entry name" value="Type_VII_TA_antitoxin"/>
</dbReference>
<dbReference type="SUPFAM" id="SSF81301">
    <property type="entry name" value="Nucleotidyltransferase"/>
    <property type="match status" value="1"/>
</dbReference>
<dbReference type="PANTHER" id="PTHR33933:SF1">
    <property type="entry name" value="PROTEIN ADENYLYLTRANSFERASE MNTA-RELATED"/>
    <property type="match status" value="1"/>
</dbReference>
<dbReference type="Proteomes" id="UP000658720">
    <property type="component" value="Unassembled WGS sequence"/>
</dbReference>
<accession>A0ABR9VTZ7</accession>
<evidence type="ECO:0000259" key="1">
    <source>
        <dbReference type="Pfam" id="PF01909"/>
    </source>
</evidence>
<dbReference type="InterPro" id="IPR002934">
    <property type="entry name" value="Polymerase_NTP_transf_dom"/>
</dbReference>
<feature type="domain" description="Polymerase nucleotidyl transferase" evidence="1">
    <location>
        <begin position="17"/>
        <end position="63"/>
    </location>
</feature>
<keyword evidence="3" id="KW-1185">Reference proteome</keyword>
<dbReference type="Pfam" id="PF01909">
    <property type="entry name" value="NTP_transf_2"/>
    <property type="match status" value="1"/>
</dbReference>
<comment type="caution">
    <text evidence="2">The sequence shown here is derived from an EMBL/GenBank/DDBJ whole genome shotgun (WGS) entry which is preliminary data.</text>
</comment>
<dbReference type="InterPro" id="IPR043519">
    <property type="entry name" value="NT_sf"/>
</dbReference>
<dbReference type="EMBL" id="JADEVV010000040">
    <property type="protein sequence ID" value="MBE9254807.1"/>
    <property type="molecule type" value="Genomic_DNA"/>
</dbReference>
<dbReference type="CDD" id="cd05403">
    <property type="entry name" value="NT_KNTase_like"/>
    <property type="match status" value="1"/>
</dbReference>
<evidence type="ECO:0000313" key="2">
    <source>
        <dbReference type="EMBL" id="MBE9254807.1"/>
    </source>
</evidence>
<gene>
    <name evidence="2" type="ORF">IQ217_13360</name>
</gene>
<evidence type="ECO:0000313" key="3">
    <source>
        <dbReference type="Proteomes" id="UP000658720"/>
    </source>
</evidence>
<protein>
    <submittedName>
        <fullName evidence="2">Nucleotidyltransferase domain-containing protein</fullName>
    </submittedName>
</protein>